<dbReference type="InterPro" id="IPR002942">
    <property type="entry name" value="S4_RNA-bd"/>
</dbReference>
<feature type="domain" description="RNA-binding S4" evidence="5">
    <location>
        <begin position="5"/>
        <end position="72"/>
    </location>
</feature>
<organism evidence="6 7">
    <name type="scientific">Chitinibacter bivalviorum</name>
    <dbReference type="NCBI Taxonomy" id="2739434"/>
    <lineage>
        <taxon>Bacteria</taxon>
        <taxon>Pseudomonadati</taxon>
        <taxon>Pseudomonadota</taxon>
        <taxon>Betaproteobacteria</taxon>
        <taxon>Neisseriales</taxon>
        <taxon>Chitinibacteraceae</taxon>
        <taxon>Chitinibacter</taxon>
    </lineage>
</organism>
<sequence length="129" mass="14762">MSDKVRLDKWLWAARFFKTRSIAISAIDAGHINLNGERAKPARALKSGDMLRIHAPHGDFEVEVLLLSEQRRSAEVAQTLYAETPESIAKRARDQFAKSLQPQFDHPQIKGRPTKKWRRQLTAFEQPDA</sequence>
<dbReference type="SMART" id="SM00363">
    <property type="entry name" value="S4"/>
    <property type="match status" value="1"/>
</dbReference>
<evidence type="ECO:0000313" key="7">
    <source>
        <dbReference type="Proteomes" id="UP000509597"/>
    </source>
</evidence>
<dbReference type="SUPFAM" id="SSF55174">
    <property type="entry name" value="Alpha-L RNA-binding motif"/>
    <property type="match status" value="1"/>
</dbReference>
<evidence type="ECO:0000259" key="5">
    <source>
        <dbReference type="SMART" id="SM00363"/>
    </source>
</evidence>
<dbReference type="EMBL" id="CP058627">
    <property type="protein sequence ID" value="QLG87551.1"/>
    <property type="molecule type" value="Genomic_DNA"/>
</dbReference>
<name>A0A7H9BHX5_9NEIS</name>
<dbReference type="AlphaFoldDB" id="A0A7H9BHX5"/>
<dbReference type="KEGG" id="chiz:HQ393_04380"/>
<dbReference type="GO" id="GO:0003677">
    <property type="term" value="F:DNA binding"/>
    <property type="evidence" value="ECO:0007669"/>
    <property type="project" value="UniProtKB-KW"/>
</dbReference>
<comment type="similarity">
    <text evidence="1">Belongs to the HSP15 family.</text>
</comment>
<dbReference type="PROSITE" id="PS50889">
    <property type="entry name" value="S4"/>
    <property type="match status" value="1"/>
</dbReference>
<dbReference type="InterPro" id="IPR036986">
    <property type="entry name" value="S4_RNA-bd_sf"/>
</dbReference>
<keyword evidence="2 4" id="KW-0694">RNA-binding</keyword>
<proteinExistence type="inferred from homology"/>
<keyword evidence="3" id="KW-0238">DNA-binding</keyword>
<evidence type="ECO:0000256" key="2">
    <source>
        <dbReference type="ARBA" id="ARBA00022884"/>
    </source>
</evidence>
<dbReference type="GO" id="GO:0003727">
    <property type="term" value="F:single-stranded RNA binding"/>
    <property type="evidence" value="ECO:0007669"/>
    <property type="project" value="InterPro"/>
</dbReference>
<dbReference type="GO" id="GO:0034605">
    <property type="term" value="P:cellular response to heat"/>
    <property type="evidence" value="ECO:0007669"/>
    <property type="project" value="InterPro"/>
</dbReference>
<dbReference type="GO" id="GO:0043023">
    <property type="term" value="F:ribosomal large subunit binding"/>
    <property type="evidence" value="ECO:0007669"/>
    <property type="project" value="InterPro"/>
</dbReference>
<evidence type="ECO:0000313" key="6">
    <source>
        <dbReference type="EMBL" id="QLG87551.1"/>
    </source>
</evidence>
<evidence type="ECO:0000256" key="1">
    <source>
        <dbReference type="ARBA" id="ARBA00008396"/>
    </source>
</evidence>
<dbReference type="InterPro" id="IPR025708">
    <property type="entry name" value="HSP15"/>
</dbReference>
<dbReference type="CDD" id="cd00165">
    <property type="entry name" value="S4"/>
    <property type="match status" value="1"/>
</dbReference>
<accession>A0A7H9BHX5</accession>
<dbReference type="Gene3D" id="3.10.290.10">
    <property type="entry name" value="RNA-binding S4 domain"/>
    <property type="match status" value="1"/>
</dbReference>
<protein>
    <submittedName>
        <fullName evidence="6">RNA-binding S4 domain-containing protein</fullName>
    </submittedName>
</protein>
<reference evidence="6 7" key="1">
    <citation type="submission" date="2020-07" db="EMBL/GenBank/DDBJ databases">
        <title>Complete genome sequence of Chitinibacter sp. 2T18.</title>
        <authorList>
            <person name="Bae J.-W."/>
            <person name="Choi J.-W."/>
        </authorList>
    </citation>
    <scope>NUCLEOTIDE SEQUENCE [LARGE SCALE GENOMIC DNA]</scope>
    <source>
        <strain evidence="6 7">2T18</strain>
    </source>
</reference>
<keyword evidence="7" id="KW-1185">Reference proteome</keyword>
<evidence type="ECO:0000256" key="4">
    <source>
        <dbReference type="PROSITE-ProRule" id="PRU00182"/>
    </source>
</evidence>
<gene>
    <name evidence="6" type="ORF">HQ393_04380</name>
</gene>
<dbReference type="PIRSF" id="PIRSF016821">
    <property type="entry name" value="HSP15"/>
    <property type="match status" value="1"/>
</dbReference>
<dbReference type="RefSeq" id="WP_179357634.1">
    <property type="nucleotide sequence ID" value="NZ_CP058627.1"/>
</dbReference>
<evidence type="ECO:0000256" key="3">
    <source>
        <dbReference type="ARBA" id="ARBA00023125"/>
    </source>
</evidence>
<dbReference type="Proteomes" id="UP000509597">
    <property type="component" value="Chromosome"/>
</dbReference>
<dbReference type="Pfam" id="PF01479">
    <property type="entry name" value="S4"/>
    <property type="match status" value="1"/>
</dbReference>